<feature type="transmembrane region" description="Helical" evidence="1">
    <location>
        <begin position="59"/>
        <end position="78"/>
    </location>
</feature>
<name>A0A9Q3ZZX0_PSESX</name>
<sequence>MSERIKAGLKLAGMFTCLWLVTNVFSFDTTTVLLYVAAFGTSTVYLVSNRATIIAFVRAWPSSFAGSVVVFYICKILVEKIINSSMGIEVDYLRHASIVGGFLLSVPVSLMVVSLYLFLRSAYQKCREPFTQPRGARLTAPDSAGSAAEHTAPEYFPGLRPMFAATLLMLATFIFFHADAGIRFVVMLDSMMYSDCGPPQPEIGYVRKNANACYRFDTRIFHGSLVPTEIASRKPG</sequence>
<reference evidence="2" key="1">
    <citation type="submission" date="2019-11" db="EMBL/GenBank/DDBJ databases">
        <title>Epiphytic Pseudomonas syringae from cherry orchards.</title>
        <authorList>
            <person name="Hulin M.T."/>
        </authorList>
    </citation>
    <scope>NUCLEOTIDE SEQUENCE</scope>
    <source>
        <strain evidence="2">PA-6-9A</strain>
    </source>
</reference>
<keyword evidence="1" id="KW-0812">Transmembrane</keyword>
<evidence type="ECO:0000256" key="1">
    <source>
        <dbReference type="SAM" id="Phobius"/>
    </source>
</evidence>
<keyword evidence="1" id="KW-0472">Membrane</keyword>
<gene>
    <name evidence="2" type="ORF">GIW73_26305</name>
</gene>
<feature type="transmembrane region" description="Helical" evidence="1">
    <location>
        <begin position="98"/>
        <end position="119"/>
    </location>
</feature>
<protein>
    <submittedName>
        <fullName evidence="2">Uncharacterized protein</fullName>
    </submittedName>
</protein>
<comment type="caution">
    <text evidence="2">The sequence shown here is derived from an EMBL/GenBank/DDBJ whole genome shotgun (WGS) entry which is preliminary data.</text>
</comment>
<dbReference type="EMBL" id="WKEU01000229">
    <property type="protein sequence ID" value="MCF5066449.1"/>
    <property type="molecule type" value="Genomic_DNA"/>
</dbReference>
<evidence type="ECO:0000313" key="2">
    <source>
        <dbReference type="EMBL" id="MCF5066449.1"/>
    </source>
</evidence>
<organism evidence="2 3">
    <name type="scientific">Pseudomonas syringae</name>
    <dbReference type="NCBI Taxonomy" id="317"/>
    <lineage>
        <taxon>Bacteria</taxon>
        <taxon>Pseudomonadati</taxon>
        <taxon>Pseudomonadota</taxon>
        <taxon>Gammaproteobacteria</taxon>
        <taxon>Pseudomonadales</taxon>
        <taxon>Pseudomonadaceae</taxon>
        <taxon>Pseudomonas</taxon>
    </lineage>
</organism>
<accession>A0A9Q3ZZX0</accession>
<keyword evidence="1" id="KW-1133">Transmembrane helix</keyword>
<dbReference type="AlphaFoldDB" id="A0A9Q3ZZX0"/>
<dbReference type="Proteomes" id="UP000814207">
    <property type="component" value="Unassembled WGS sequence"/>
</dbReference>
<feature type="transmembrane region" description="Helical" evidence="1">
    <location>
        <begin position="162"/>
        <end position="182"/>
    </location>
</feature>
<evidence type="ECO:0000313" key="3">
    <source>
        <dbReference type="Proteomes" id="UP000814207"/>
    </source>
</evidence>
<proteinExistence type="predicted"/>
<feature type="transmembrane region" description="Helical" evidence="1">
    <location>
        <begin position="12"/>
        <end position="39"/>
    </location>
</feature>